<feature type="domain" description="TRAF-type" evidence="11">
    <location>
        <begin position="123"/>
        <end position="168"/>
    </location>
</feature>
<evidence type="ECO:0000256" key="3">
    <source>
        <dbReference type="ARBA" id="ARBA00022723"/>
    </source>
</evidence>
<dbReference type="SUPFAM" id="SSF49599">
    <property type="entry name" value="TRAF domain-like"/>
    <property type="match status" value="3"/>
</dbReference>
<dbReference type="Proteomes" id="UP001159428">
    <property type="component" value="Unassembled WGS sequence"/>
</dbReference>
<keyword evidence="8" id="KW-0175">Coiled coil</keyword>
<evidence type="ECO:0008006" key="14">
    <source>
        <dbReference type="Google" id="ProtNLM"/>
    </source>
</evidence>
<dbReference type="GO" id="GO:0005737">
    <property type="term" value="C:cytoplasm"/>
    <property type="evidence" value="ECO:0007669"/>
    <property type="project" value="UniProtKB-SubCell"/>
</dbReference>
<dbReference type="PANTHER" id="PTHR10131:SF94">
    <property type="entry name" value="TNF RECEPTOR-ASSOCIATED FACTOR 4"/>
    <property type="match status" value="1"/>
</dbReference>
<keyword evidence="3 7" id="KW-0479">Metal-binding</keyword>
<dbReference type="AlphaFoldDB" id="A0AAU9WWD9"/>
<dbReference type="PROSITE" id="PS50144">
    <property type="entry name" value="MATH"/>
    <property type="match status" value="1"/>
</dbReference>
<keyword evidence="5 7" id="KW-0863">Zinc-finger</keyword>
<evidence type="ECO:0000256" key="8">
    <source>
        <dbReference type="SAM" id="Coils"/>
    </source>
</evidence>
<accession>A0AAU9WWD9</accession>
<dbReference type="InterPro" id="IPR008974">
    <property type="entry name" value="TRAF-like"/>
</dbReference>
<dbReference type="InterPro" id="IPR002083">
    <property type="entry name" value="MATH/TRAF_dom"/>
</dbReference>
<dbReference type="EMBL" id="CALNXJ010000023">
    <property type="protein sequence ID" value="CAH3128121.1"/>
    <property type="molecule type" value="Genomic_DNA"/>
</dbReference>
<evidence type="ECO:0000313" key="12">
    <source>
        <dbReference type="EMBL" id="CAH3128121.1"/>
    </source>
</evidence>
<evidence type="ECO:0000313" key="13">
    <source>
        <dbReference type="Proteomes" id="UP001159428"/>
    </source>
</evidence>
<evidence type="ECO:0000256" key="5">
    <source>
        <dbReference type="ARBA" id="ARBA00022771"/>
    </source>
</evidence>
<comment type="subcellular location">
    <subcellularLocation>
        <location evidence="1">Cytoplasm</location>
    </subcellularLocation>
</comment>
<dbReference type="FunFam" id="3.30.40.10:FF:000179">
    <property type="entry name" value="TNF receptor-associated factor"/>
    <property type="match status" value="1"/>
</dbReference>
<dbReference type="PIRSF" id="PIRSF015614">
    <property type="entry name" value="TRAF"/>
    <property type="match status" value="1"/>
</dbReference>
<protein>
    <recommendedName>
        <fullName evidence="14">TNF receptor-associated factor 4</fullName>
    </recommendedName>
</protein>
<keyword evidence="13" id="KW-1185">Reference proteome</keyword>
<name>A0AAU9WWD9_9CNID</name>
<sequence length="465" mass="53817">MRKVDFNMAESTSNEHCLPSGHDEDFVEEVEEDFQCLICLLPLKEPVLTRCGHRYCKECLDEHIGRQQIKGKSVTCPADMENLDPERDIFPDKATERKIFSLVIKCPNGGCEWTGELRIKKIHLESCLFQQVACANKNCHEKVQRRHLTQHENNVCPWRILQCTYCTEPHPDCMMQVHIRQCSKFPVTCPNICGRSIPRDMVSTHTKDDCPLTIIFCPYAGMGCDTKVQRQEMDYHLQSATRIHLDLVCIKLKKTENELNNTKDKLKKTEDKSNNTEALLNETRVELENAMELLKLSSIKHNNVFPWRIDSFSEFLKEAKNGRKERIQSDPFYTKTETESYGFKLRVCIYPNGLGDYKKTHLSVIVVVMKGEYDAILRWPLIKTVKFTLIDQQGDPDQRENVTRVFSTENIPSFARPETEENMGWGIHNFISHLKLHSRRYIVNDTLFLQVEISPPSNTTSNLEG</sequence>
<dbReference type="Pfam" id="PF00097">
    <property type="entry name" value="zf-C3HC4"/>
    <property type="match status" value="1"/>
</dbReference>
<dbReference type="GO" id="GO:0031625">
    <property type="term" value="F:ubiquitin protein ligase binding"/>
    <property type="evidence" value="ECO:0007669"/>
    <property type="project" value="TreeGrafter"/>
</dbReference>
<dbReference type="GO" id="GO:0007165">
    <property type="term" value="P:signal transduction"/>
    <property type="evidence" value="ECO:0007669"/>
    <property type="project" value="InterPro"/>
</dbReference>
<organism evidence="12 13">
    <name type="scientific">Pocillopora meandrina</name>
    <dbReference type="NCBI Taxonomy" id="46732"/>
    <lineage>
        <taxon>Eukaryota</taxon>
        <taxon>Metazoa</taxon>
        <taxon>Cnidaria</taxon>
        <taxon>Anthozoa</taxon>
        <taxon>Hexacorallia</taxon>
        <taxon>Scleractinia</taxon>
        <taxon>Astrocoeniina</taxon>
        <taxon>Pocilloporidae</taxon>
        <taxon>Pocillopora</taxon>
    </lineage>
</organism>
<feature type="domain" description="MATH" evidence="10">
    <location>
        <begin position="302"/>
        <end position="453"/>
    </location>
</feature>
<dbReference type="SMART" id="SM00061">
    <property type="entry name" value="MATH"/>
    <property type="match status" value="1"/>
</dbReference>
<dbReference type="InterPro" id="IPR012227">
    <property type="entry name" value="TNF_rcpt-assoc_TRAF_met"/>
</dbReference>
<feature type="domain" description="TRAF-type" evidence="11">
    <location>
        <begin position="177"/>
        <end position="233"/>
    </location>
</feature>
<dbReference type="PROSITE" id="PS50089">
    <property type="entry name" value="ZF_RING_2"/>
    <property type="match status" value="1"/>
</dbReference>
<dbReference type="InterPro" id="IPR001841">
    <property type="entry name" value="Znf_RING"/>
</dbReference>
<dbReference type="Pfam" id="PF02176">
    <property type="entry name" value="zf-TRAF"/>
    <property type="match status" value="1"/>
</dbReference>
<dbReference type="PANTHER" id="PTHR10131">
    <property type="entry name" value="TNF RECEPTOR ASSOCIATED FACTOR"/>
    <property type="match status" value="1"/>
</dbReference>
<dbReference type="GO" id="GO:0008270">
    <property type="term" value="F:zinc ion binding"/>
    <property type="evidence" value="ECO:0007669"/>
    <property type="project" value="UniProtKB-KW"/>
</dbReference>
<feature type="zinc finger region" description="TRAF-type" evidence="7">
    <location>
        <begin position="123"/>
        <end position="168"/>
    </location>
</feature>
<dbReference type="InterPro" id="IPR001293">
    <property type="entry name" value="Znf_TRAF"/>
</dbReference>
<comment type="caution">
    <text evidence="12">The sequence shown here is derived from an EMBL/GenBank/DDBJ whole genome shotgun (WGS) entry which is preliminary data.</text>
</comment>
<dbReference type="SUPFAM" id="SSF57850">
    <property type="entry name" value="RING/U-box"/>
    <property type="match status" value="1"/>
</dbReference>
<evidence type="ECO:0000259" key="11">
    <source>
        <dbReference type="PROSITE" id="PS50145"/>
    </source>
</evidence>
<dbReference type="GO" id="GO:0042981">
    <property type="term" value="P:regulation of apoptotic process"/>
    <property type="evidence" value="ECO:0007669"/>
    <property type="project" value="InterPro"/>
</dbReference>
<evidence type="ECO:0000256" key="6">
    <source>
        <dbReference type="ARBA" id="ARBA00022833"/>
    </source>
</evidence>
<keyword evidence="4" id="KW-0677">Repeat</keyword>
<dbReference type="SMART" id="SM00184">
    <property type="entry name" value="RING"/>
    <property type="match status" value="1"/>
</dbReference>
<dbReference type="GO" id="GO:0005164">
    <property type="term" value="F:tumor necrosis factor receptor binding"/>
    <property type="evidence" value="ECO:0007669"/>
    <property type="project" value="TreeGrafter"/>
</dbReference>
<dbReference type="Gene3D" id="3.30.40.10">
    <property type="entry name" value="Zinc/RING finger domain, C3HC4 (zinc finger)"/>
    <property type="match status" value="3"/>
</dbReference>
<evidence type="ECO:0000256" key="7">
    <source>
        <dbReference type="PROSITE-ProRule" id="PRU00207"/>
    </source>
</evidence>
<evidence type="ECO:0000256" key="1">
    <source>
        <dbReference type="ARBA" id="ARBA00004496"/>
    </source>
</evidence>
<evidence type="ECO:0000256" key="4">
    <source>
        <dbReference type="ARBA" id="ARBA00022737"/>
    </source>
</evidence>
<keyword evidence="2" id="KW-0963">Cytoplasm</keyword>
<dbReference type="InterPro" id="IPR018957">
    <property type="entry name" value="Znf_C3HC4_RING-type"/>
</dbReference>
<dbReference type="Pfam" id="PF22486">
    <property type="entry name" value="MATH_2"/>
    <property type="match status" value="1"/>
</dbReference>
<dbReference type="PROSITE" id="PS50145">
    <property type="entry name" value="ZF_TRAF"/>
    <property type="match status" value="2"/>
</dbReference>
<dbReference type="PROSITE" id="PS00518">
    <property type="entry name" value="ZF_RING_1"/>
    <property type="match status" value="1"/>
</dbReference>
<evidence type="ECO:0000256" key="2">
    <source>
        <dbReference type="ARBA" id="ARBA00022490"/>
    </source>
</evidence>
<dbReference type="Gene3D" id="2.60.210.10">
    <property type="entry name" value="Apoptosis, Tumor Necrosis Factor Receptor Associated Protein 2, Chain A"/>
    <property type="match status" value="1"/>
</dbReference>
<feature type="domain" description="RING-type" evidence="9">
    <location>
        <begin position="36"/>
        <end position="79"/>
    </location>
</feature>
<keyword evidence="6 7" id="KW-0862">Zinc</keyword>
<feature type="coiled-coil region" evidence="8">
    <location>
        <begin position="245"/>
        <end position="293"/>
    </location>
</feature>
<dbReference type="InterPro" id="IPR017907">
    <property type="entry name" value="Znf_RING_CS"/>
</dbReference>
<dbReference type="GO" id="GO:0043122">
    <property type="term" value="P:regulation of canonical NF-kappaB signal transduction"/>
    <property type="evidence" value="ECO:0007669"/>
    <property type="project" value="TreeGrafter"/>
</dbReference>
<gene>
    <name evidence="12" type="ORF">PMEA_00013300</name>
</gene>
<reference evidence="12 13" key="1">
    <citation type="submission" date="2022-05" db="EMBL/GenBank/DDBJ databases">
        <authorList>
            <consortium name="Genoscope - CEA"/>
            <person name="William W."/>
        </authorList>
    </citation>
    <scope>NUCLEOTIDE SEQUENCE [LARGE SCALE GENOMIC DNA]</scope>
</reference>
<evidence type="ECO:0000259" key="9">
    <source>
        <dbReference type="PROSITE" id="PS50089"/>
    </source>
</evidence>
<proteinExistence type="predicted"/>
<feature type="zinc finger region" description="TRAF-type" evidence="7">
    <location>
        <begin position="177"/>
        <end position="233"/>
    </location>
</feature>
<evidence type="ECO:0000259" key="10">
    <source>
        <dbReference type="PROSITE" id="PS50144"/>
    </source>
</evidence>
<dbReference type="InterPro" id="IPR013083">
    <property type="entry name" value="Znf_RING/FYVE/PHD"/>
</dbReference>